<accession>A0A074N691</accession>
<evidence type="ECO:0000313" key="2">
    <source>
        <dbReference type="EMBL" id="KEO93452.1"/>
    </source>
</evidence>
<dbReference type="KEGG" id="elq:Ga0102493_11161"/>
<dbReference type="EMBL" id="JMIX01000006">
    <property type="protein sequence ID" value="KEO93452.1"/>
    <property type="molecule type" value="Genomic_DNA"/>
</dbReference>
<feature type="domain" description="Phosphoribosyltransferase" evidence="1">
    <location>
        <begin position="17"/>
        <end position="168"/>
    </location>
</feature>
<dbReference type="PATRIC" id="fig|39960.10.peg.2411"/>
<name>A0A074N691_9SPHN</name>
<evidence type="ECO:0000313" key="3">
    <source>
        <dbReference type="Proteomes" id="UP000027866"/>
    </source>
</evidence>
<dbReference type="InterPro" id="IPR029057">
    <property type="entry name" value="PRTase-like"/>
</dbReference>
<dbReference type="Gene3D" id="3.30.1310.20">
    <property type="entry name" value="PRTase-like"/>
    <property type="match status" value="1"/>
</dbReference>
<proteinExistence type="predicted"/>
<protein>
    <submittedName>
        <fullName evidence="2">Phosphoribosyltransferase</fullName>
    </submittedName>
</protein>
<gene>
    <name evidence="2" type="ORF">EH32_12115</name>
</gene>
<evidence type="ECO:0000259" key="1">
    <source>
        <dbReference type="Pfam" id="PF00156"/>
    </source>
</evidence>
<dbReference type="SUPFAM" id="SSF53271">
    <property type="entry name" value="PRTase-like"/>
    <property type="match status" value="1"/>
</dbReference>
<dbReference type="OrthoDB" id="9810066at2"/>
<sequence>MRIASVIENRASAGKQLAARLGHLRGHDPLILALPRGGVPVACEIARALDAELDLMMVRKLGAPGNPEYAIGAVVDGEDPQVVLNDEALEIIAPGTDYLQREMSRQLVELERRRMAYMGNRRKPRMEGRTVVIVDDGIATGSTITAAIRGARKAGAERLILAVPVAPRDIADRLAPLCDEIVVLELPEPFGSVGQHYGDFSQTSDAEVVRIMERARGNRAED</sequence>
<comment type="caution">
    <text evidence="2">The sequence shown here is derived from an EMBL/GenBank/DDBJ whole genome shotgun (WGS) entry which is preliminary data.</text>
</comment>
<organism evidence="2 3">
    <name type="scientific">Erythrobacter litoralis</name>
    <dbReference type="NCBI Taxonomy" id="39960"/>
    <lineage>
        <taxon>Bacteria</taxon>
        <taxon>Pseudomonadati</taxon>
        <taxon>Pseudomonadota</taxon>
        <taxon>Alphaproteobacteria</taxon>
        <taxon>Sphingomonadales</taxon>
        <taxon>Erythrobacteraceae</taxon>
        <taxon>Erythrobacter/Porphyrobacter group</taxon>
        <taxon>Erythrobacter</taxon>
    </lineage>
</organism>
<dbReference type="AlphaFoldDB" id="A0A074N691"/>
<dbReference type="Proteomes" id="UP000027866">
    <property type="component" value="Unassembled WGS sequence"/>
</dbReference>
<reference evidence="2 3" key="1">
    <citation type="submission" date="2014-04" db="EMBL/GenBank/DDBJ databases">
        <title>A comprehensive comparison of genomes of Erythrobacter spp. Strains.</title>
        <authorList>
            <person name="Zheng Q."/>
        </authorList>
    </citation>
    <scope>NUCLEOTIDE SEQUENCE [LARGE SCALE GENOMIC DNA]</scope>
    <source>
        <strain evidence="2 3">DSM 8509</strain>
    </source>
</reference>
<dbReference type="CDD" id="cd06223">
    <property type="entry name" value="PRTases_typeI"/>
    <property type="match status" value="1"/>
</dbReference>
<dbReference type="InterPro" id="IPR000836">
    <property type="entry name" value="PRTase_dom"/>
</dbReference>
<dbReference type="GO" id="GO:0016757">
    <property type="term" value="F:glycosyltransferase activity"/>
    <property type="evidence" value="ECO:0007669"/>
    <property type="project" value="UniProtKB-KW"/>
</dbReference>
<keyword evidence="3" id="KW-1185">Reference proteome</keyword>
<dbReference type="Pfam" id="PF00156">
    <property type="entry name" value="Pribosyltran"/>
    <property type="match status" value="1"/>
</dbReference>
<keyword evidence="2" id="KW-0808">Transferase</keyword>
<dbReference type="Gene3D" id="3.40.50.2020">
    <property type="match status" value="1"/>
</dbReference>
<keyword evidence="2" id="KW-0328">Glycosyltransferase</keyword>